<evidence type="ECO:0000313" key="3">
    <source>
        <dbReference type="Proteomes" id="UP000225706"/>
    </source>
</evidence>
<dbReference type="CDD" id="cd17352">
    <property type="entry name" value="MFS_MCT_SLC16"/>
    <property type="match status" value="1"/>
</dbReference>
<feature type="transmembrane region" description="Helical" evidence="1">
    <location>
        <begin position="245"/>
        <end position="266"/>
    </location>
</feature>
<reference evidence="3" key="1">
    <citation type="journal article" date="2017" name="bioRxiv">
        <title>Comparative analysis of the genomes of Stylophora pistillata and Acropora digitifera provides evidence for extensive differences between species of corals.</title>
        <authorList>
            <person name="Voolstra C.R."/>
            <person name="Li Y."/>
            <person name="Liew Y.J."/>
            <person name="Baumgarten S."/>
            <person name="Zoccola D."/>
            <person name="Flot J.-F."/>
            <person name="Tambutte S."/>
            <person name="Allemand D."/>
            <person name="Aranda M."/>
        </authorList>
    </citation>
    <scope>NUCLEOTIDE SEQUENCE [LARGE SCALE GENOMIC DNA]</scope>
</reference>
<sequence length="862" mass="94301">MEGKALRVQLERRVDSCWSWVVCFSSFIVQFLILGTHNSFGSFFVALLGEFQRSEAETAWIGSLAMGITYMAAPIATSLCDRWGCRVVMCLGSVTYMAAMLLTSVVQHMSLMYITYGVLFGFASSCCYFSSFYILILYFNKHLALANGIAAAGAGAGTMSLSLTVDKLITSYGLRITFRGLAASSLFLFLAGLTFLPIDFREGEDEFLKKEALLKEQEEIEIKDNLIKYIKELLKPAPVWGNKAFGAWTVALAMVLIAYYIPYMYLIRLAESVGIPSAQGALLVGYFALAQTVGKIFFGKLGDSSRVSRLTLTQTALLVIAVAACLCPLAQSHTALLTYSMVSGLFDGCLCVMIGLVTHDIVGRQMMAKAVGTLYGIVAIPMTVGPPMAGLLFDSTGSYNIVFFLSSGLVIGGSCVMFLIPILFPAKPSRLKVITPDIILSMPDKLQDNDDIGLLEGDKAKLRTSHTSFRSFANDLEICRSRSLLDRTPNLRSRPSSFVLFSIVPEGSFRDLSQLNERYSNSREASYASLVRLSEIIVDSRVSSCARLEPVAEAEISDSGLSPEFLEVIKPQTPVPELYVTASRSCECINESISHVMAVDLKVDSAPAKIVSQSTESGFASEESVATTCDNGIELISSSSDLDEKRLSGYSWNSTGSDLSCKTECSEAGTEDSGYGDESTQVHCVAEGSVQIDVHRKPSINTCVSKDNLQPDLRQDNGYCSCESSLDVRKSYTELTGSDDEAVAEHAQKGLFIENASHSNFYTGEKKRKVSEVSHCTCGEDEDDAVNKLISDAKEIIELKKPYTSELPQPPDIYSELFEEVLEEVNEYVENFSELTDYQGTMKILPKVSMTDLISCEQETVI</sequence>
<keyword evidence="3" id="KW-1185">Reference proteome</keyword>
<dbReference type="Proteomes" id="UP000225706">
    <property type="component" value="Unassembled WGS sequence"/>
</dbReference>
<feature type="transmembrane region" description="Helical" evidence="1">
    <location>
        <begin position="401"/>
        <end position="424"/>
    </location>
</feature>
<keyword evidence="1" id="KW-0472">Membrane</keyword>
<dbReference type="InterPro" id="IPR011701">
    <property type="entry name" value="MFS"/>
</dbReference>
<feature type="transmembrane region" description="Helical" evidence="1">
    <location>
        <begin position="21"/>
        <end position="47"/>
    </location>
</feature>
<keyword evidence="1" id="KW-1133">Transmembrane helix</keyword>
<feature type="transmembrane region" description="Helical" evidence="1">
    <location>
        <begin position="310"/>
        <end position="331"/>
    </location>
</feature>
<feature type="transmembrane region" description="Helical" evidence="1">
    <location>
        <begin position="87"/>
        <end position="107"/>
    </location>
</feature>
<feature type="transmembrane region" description="Helical" evidence="1">
    <location>
        <begin position="337"/>
        <end position="358"/>
    </location>
</feature>
<accession>A0A2B4RKX6</accession>
<feature type="transmembrane region" description="Helical" evidence="1">
    <location>
        <begin position="176"/>
        <end position="200"/>
    </location>
</feature>
<feature type="transmembrane region" description="Helical" evidence="1">
    <location>
        <begin position="59"/>
        <end position="80"/>
    </location>
</feature>
<dbReference type="EMBL" id="LSMT01000472">
    <property type="protein sequence ID" value="PFX17453.1"/>
    <property type="molecule type" value="Genomic_DNA"/>
</dbReference>
<name>A0A2B4RKX6_STYPI</name>
<dbReference type="PANTHER" id="PTHR11360">
    <property type="entry name" value="MONOCARBOXYLATE TRANSPORTER"/>
    <property type="match status" value="1"/>
</dbReference>
<dbReference type="InterPro" id="IPR050327">
    <property type="entry name" value="Proton-linked_MCT"/>
</dbReference>
<organism evidence="2 3">
    <name type="scientific">Stylophora pistillata</name>
    <name type="common">Smooth cauliflower coral</name>
    <dbReference type="NCBI Taxonomy" id="50429"/>
    <lineage>
        <taxon>Eukaryota</taxon>
        <taxon>Metazoa</taxon>
        <taxon>Cnidaria</taxon>
        <taxon>Anthozoa</taxon>
        <taxon>Hexacorallia</taxon>
        <taxon>Scleractinia</taxon>
        <taxon>Astrocoeniina</taxon>
        <taxon>Pocilloporidae</taxon>
        <taxon>Stylophora</taxon>
    </lineage>
</organism>
<comment type="caution">
    <text evidence="2">The sequence shown here is derived from an EMBL/GenBank/DDBJ whole genome shotgun (WGS) entry which is preliminary data.</text>
</comment>
<gene>
    <name evidence="2" type="primary">slc16a10</name>
    <name evidence="2" type="ORF">AWC38_SpisGene18222</name>
</gene>
<dbReference type="AlphaFoldDB" id="A0A2B4RKX6"/>
<evidence type="ECO:0000256" key="1">
    <source>
        <dbReference type="SAM" id="Phobius"/>
    </source>
</evidence>
<dbReference type="Pfam" id="PF07690">
    <property type="entry name" value="MFS_1"/>
    <property type="match status" value="1"/>
</dbReference>
<feature type="transmembrane region" description="Helical" evidence="1">
    <location>
        <begin position="370"/>
        <end position="389"/>
    </location>
</feature>
<feature type="transmembrane region" description="Helical" evidence="1">
    <location>
        <begin position="113"/>
        <end position="136"/>
    </location>
</feature>
<dbReference type="SUPFAM" id="SSF103473">
    <property type="entry name" value="MFS general substrate transporter"/>
    <property type="match status" value="1"/>
</dbReference>
<dbReference type="PANTHER" id="PTHR11360:SF251">
    <property type="entry name" value="MAJOR FACILITATOR SUPERFAMILY (MFS) PROFILE DOMAIN-CONTAINING PROTEIN"/>
    <property type="match status" value="1"/>
</dbReference>
<feature type="transmembrane region" description="Helical" evidence="1">
    <location>
        <begin position="278"/>
        <end position="298"/>
    </location>
</feature>
<evidence type="ECO:0000313" key="2">
    <source>
        <dbReference type="EMBL" id="PFX17453.1"/>
    </source>
</evidence>
<dbReference type="InterPro" id="IPR036259">
    <property type="entry name" value="MFS_trans_sf"/>
</dbReference>
<proteinExistence type="predicted"/>
<keyword evidence="1" id="KW-0812">Transmembrane</keyword>
<protein>
    <submittedName>
        <fullName evidence="2">Monocarboxylate transporter 10</fullName>
    </submittedName>
</protein>
<dbReference type="OrthoDB" id="5989569at2759"/>
<dbReference type="Gene3D" id="1.20.1250.20">
    <property type="entry name" value="MFS general substrate transporter like domains"/>
    <property type="match status" value="2"/>
</dbReference>
<dbReference type="GO" id="GO:0022857">
    <property type="term" value="F:transmembrane transporter activity"/>
    <property type="evidence" value="ECO:0007669"/>
    <property type="project" value="InterPro"/>
</dbReference>